<evidence type="ECO:0000313" key="3">
    <source>
        <dbReference type="Proteomes" id="UP001445335"/>
    </source>
</evidence>
<sequence>MQAKENRKEEQLRAAARAAAKAAAANLVTYFADDAPSLKPANTGGWGGQTVVNAVGKVVWGDEDSGAADKESESLGEVTAGLAGQE</sequence>
<comment type="caution">
    <text evidence="2">The sequence shown here is derived from an EMBL/GenBank/DDBJ whole genome shotgun (WGS) entry which is preliminary data.</text>
</comment>
<evidence type="ECO:0000256" key="1">
    <source>
        <dbReference type="SAM" id="MobiDB-lite"/>
    </source>
</evidence>
<dbReference type="EMBL" id="JALJOU010000050">
    <property type="protein sequence ID" value="KAK9830596.1"/>
    <property type="molecule type" value="Genomic_DNA"/>
</dbReference>
<accession>A0AAW1RA05</accession>
<feature type="non-terminal residue" evidence="2">
    <location>
        <position position="86"/>
    </location>
</feature>
<name>A0AAW1RA05_9CHLO</name>
<protein>
    <submittedName>
        <fullName evidence="2">Uncharacterized protein</fullName>
    </submittedName>
</protein>
<evidence type="ECO:0000313" key="2">
    <source>
        <dbReference type="EMBL" id="KAK9830596.1"/>
    </source>
</evidence>
<keyword evidence="3" id="KW-1185">Reference proteome</keyword>
<feature type="region of interest" description="Disordered" evidence="1">
    <location>
        <begin position="63"/>
        <end position="86"/>
    </location>
</feature>
<organism evidence="2 3">
    <name type="scientific">Elliptochloris bilobata</name>
    <dbReference type="NCBI Taxonomy" id="381761"/>
    <lineage>
        <taxon>Eukaryota</taxon>
        <taxon>Viridiplantae</taxon>
        <taxon>Chlorophyta</taxon>
        <taxon>core chlorophytes</taxon>
        <taxon>Trebouxiophyceae</taxon>
        <taxon>Trebouxiophyceae incertae sedis</taxon>
        <taxon>Elliptochloris clade</taxon>
        <taxon>Elliptochloris</taxon>
    </lineage>
</organism>
<proteinExistence type="predicted"/>
<reference evidence="2 3" key="1">
    <citation type="journal article" date="2024" name="Nat. Commun.">
        <title>Phylogenomics reveals the evolutionary origins of lichenization in chlorophyte algae.</title>
        <authorList>
            <person name="Puginier C."/>
            <person name="Libourel C."/>
            <person name="Otte J."/>
            <person name="Skaloud P."/>
            <person name="Haon M."/>
            <person name="Grisel S."/>
            <person name="Petersen M."/>
            <person name="Berrin J.G."/>
            <person name="Delaux P.M."/>
            <person name="Dal Grande F."/>
            <person name="Keller J."/>
        </authorList>
    </citation>
    <scope>NUCLEOTIDE SEQUENCE [LARGE SCALE GENOMIC DNA]</scope>
    <source>
        <strain evidence="2 3">SAG 245.80</strain>
    </source>
</reference>
<dbReference type="Proteomes" id="UP001445335">
    <property type="component" value="Unassembled WGS sequence"/>
</dbReference>
<dbReference type="AlphaFoldDB" id="A0AAW1RA05"/>
<gene>
    <name evidence="2" type="ORF">WJX81_002945</name>
</gene>